<accession>A0A8S3FAR1</accession>
<dbReference type="GO" id="GO:0098719">
    <property type="term" value="P:sodium ion import across plasma membrane"/>
    <property type="evidence" value="ECO:0007669"/>
    <property type="project" value="TreeGrafter"/>
</dbReference>
<dbReference type="InterPro" id="IPR006153">
    <property type="entry name" value="Cation/H_exchanger_TM"/>
</dbReference>
<dbReference type="PANTHER" id="PTHR10110:SF86">
    <property type="entry name" value="SODIUM_HYDROGEN EXCHANGER 7"/>
    <property type="match status" value="1"/>
</dbReference>
<evidence type="ECO:0000313" key="13">
    <source>
        <dbReference type="Proteomes" id="UP000676336"/>
    </source>
</evidence>
<dbReference type="Gene3D" id="6.10.140.1330">
    <property type="match status" value="1"/>
</dbReference>
<evidence type="ECO:0000256" key="4">
    <source>
        <dbReference type="ARBA" id="ARBA00022692"/>
    </source>
</evidence>
<comment type="subcellular location">
    <subcellularLocation>
        <location evidence="1">Cell membrane</location>
        <topology evidence="1">Multi-pass membrane protein</topology>
    </subcellularLocation>
</comment>
<evidence type="ECO:0000256" key="2">
    <source>
        <dbReference type="ARBA" id="ARBA00022448"/>
    </source>
</evidence>
<feature type="domain" description="Cation/H+ exchanger transmembrane" evidence="11">
    <location>
        <begin position="16"/>
        <end position="323"/>
    </location>
</feature>
<protein>
    <recommendedName>
        <fullName evidence="11">Cation/H+ exchanger transmembrane domain-containing protein</fullName>
    </recommendedName>
</protein>
<dbReference type="GO" id="GO:0051453">
    <property type="term" value="P:regulation of intracellular pH"/>
    <property type="evidence" value="ECO:0007669"/>
    <property type="project" value="TreeGrafter"/>
</dbReference>
<sequence>MYWYENQYTADVETCWTWDQAVLYSAVVSATDPVSVVSLLKSMTSLKTLSTIIEGESLLNDAAAITIYTLMKNLIYEATKSDKNLVVQQNRSTLLGVNAERCANAIRFLIKRKITAIYLLRFVLKTIAMAVFIGYVMAHITIFTLYRIEAGELEACITITMSYFVYLTCEAVEASGVIGVVLLGLTLNMNRSCFSVSAIHISKQTWELLAYIANSLIFITVGVILLKTYSESHEMLSLLSSIPQLLLIYIILILARAIMILCIHFILKHIAYGFTWKDSIVTIWSGLRGSVSLVLALTLFNSKIKDKYQADIMLIHTTAIVFLTCTGKEK</sequence>
<feature type="transmembrane region" description="Helical" evidence="10">
    <location>
        <begin position="118"/>
        <end position="143"/>
    </location>
</feature>
<evidence type="ECO:0000256" key="9">
    <source>
        <dbReference type="ARBA" id="ARBA00023201"/>
    </source>
</evidence>
<comment type="caution">
    <text evidence="12">The sequence shown here is derived from an EMBL/GenBank/DDBJ whole genome shotgun (WGS) entry which is preliminary data.</text>
</comment>
<keyword evidence="4 10" id="KW-0812">Transmembrane</keyword>
<dbReference type="GO" id="GO:0015386">
    <property type="term" value="F:potassium:proton antiporter activity"/>
    <property type="evidence" value="ECO:0007669"/>
    <property type="project" value="TreeGrafter"/>
</dbReference>
<keyword evidence="5 10" id="KW-1133">Transmembrane helix</keyword>
<dbReference type="EMBL" id="CAJOBI010256015">
    <property type="protein sequence ID" value="CAF5113363.1"/>
    <property type="molecule type" value="Genomic_DNA"/>
</dbReference>
<feature type="transmembrane region" description="Helical" evidence="10">
    <location>
        <begin position="163"/>
        <end position="187"/>
    </location>
</feature>
<dbReference type="AlphaFoldDB" id="A0A8S3FAR1"/>
<keyword evidence="6" id="KW-0915">Sodium</keyword>
<evidence type="ECO:0000256" key="5">
    <source>
        <dbReference type="ARBA" id="ARBA00022989"/>
    </source>
</evidence>
<feature type="transmembrane region" description="Helical" evidence="10">
    <location>
        <begin position="246"/>
        <end position="267"/>
    </location>
</feature>
<proteinExistence type="predicted"/>
<evidence type="ECO:0000256" key="1">
    <source>
        <dbReference type="ARBA" id="ARBA00004651"/>
    </source>
</evidence>
<keyword evidence="8 10" id="KW-0472">Membrane</keyword>
<name>A0A8S3FAR1_9BILA</name>
<gene>
    <name evidence="12" type="ORF">SMN809_LOCUS62194</name>
</gene>
<evidence type="ECO:0000313" key="12">
    <source>
        <dbReference type="EMBL" id="CAF5113363.1"/>
    </source>
</evidence>
<evidence type="ECO:0000259" key="11">
    <source>
        <dbReference type="Pfam" id="PF00999"/>
    </source>
</evidence>
<evidence type="ECO:0000256" key="6">
    <source>
        <dbReference type="ARBA" id="ARBA00023053"/>
    </source>
</evidence>
<keyword evidence="9" id="KW-0739">Sodium transport</keyword>
<evidence type="ECO:0000256" key="3">
    <source>
        <dbReference type="ARBA" id="ARBA00022475"/>
    </source>
</evidence>
<evidence type="ECO:0000256" key="8">
    <source>
        <dbReference type="ARBA" id="ARBA00023136"/>
    </source>
</evidence>
<dbReference type="PANTHER" id="PTHR10110">
    <property type="entry name" value="SODIUM/HYDROGEN EXCHANGER"/>
    <property type="match status" value="1"/>
</dbReference>
<evidence type="ECO:0000256" key="7">
    <source>
        <dbReference type="ARBA" id="ARBA00023065"/>
    </source>
</evidence>
<dbReference type="GO" id="GO:0015385">
    <property type="term" value="F:sodium:proton antiporter activity"/>
    <property type="evidence" value="ECO:0007669"/>
    <property type="project" value="InterPro"/>
</dbReference>
<organism evidence="12 13">
    <name type="scientific">Rotaria magnacalcarata</name>
    <dbReference type="NCBI Taxonomy" id="392030"/>
    <lineage>
        <taxon>Eukaryota</taxon>
        <taxon>Metazoa</taxon>
        <taxon>Spiralia</taxon>
        <taxon>Gnathifera</taxon>
        <taxon>Rotifera</taxon>
        <taxon>Eurotatoria</taxon>
        <taxon>Bdelloidea</taxon>
        <taxon>Philodinida</taxon>
        <taxon>Philodinidae</taxon>
        <taxon>Rotaria</taxon>
    </lineage>
</organism>
<keyword evidence="7" id="KW-0406">Ion transport</keyword>
<dbReference type="Pfam" id="PF00999">
    <property type="entry name" value="Na_H_Exchanger"/>
    <property type="match status" value="1"/>
</dbReference>
<dbReference type="InterPro" id="IPR018422">
    <property type="entry name" value="Cation/H_exchanger_CPA1"/>
</dbReference>
<dbReference type="GO" id="GO:0005886">
    <property type="term" value="C:plasma membrane"/>
    <property type="evidence" value="ECO:0007669"/>
    <property type="project" value="UniProtKB-SubCell"/>
</dbReference>
<feature type="transmembrane region" description="Helical" evidence="10">
    <location>
        <begin position="208"/>
        <end position="226"/>
    </location>
</feature>
<dbReference type="Proteomes" id="UP000676336">
    <property type="component" value="Unassembled WGS sequence"/>
</dbReference>
<keyword evidence="3" id="KW-1003">Cell membrane</keyword>
<reference evidence="12" key="1">
    <citation type="submission" date="2021-02" db="EMBL/GenBank/DDBJ databases">
        <authorList>
            <person name="Nowell W R."/>
        </authorList>
    </citation>
    <scope>NUCLEOTIDE SEQUENCE</scope>
</reference>
<keyword evidence="2" id="KW-0813">Transport</keyword>
<evidence type="ECO:0000256" key="10">
    <source>
        <dbReference type="SAM" id="Phobius"/>
    </source>
</evidence>